<feature type="transmembrane region" description="Helical" evidence="1">
    <location>
        <begin position="543"/>
        <end position="563"/>
    </location>
</feature>
<feature type="transmembrane region" description="Helical" evidence="1">
    <location>
        <begin position="350"/>
        <end position="369"/>
    </location>
</feature>
<feature type="transmembrane region" description="Helical" evidence="1">
    <location>
        <begin position="918"/>
        <end position="937"/>
    </location>
</feature>
<name>A0A396Z1S2_9LEPT</name>
<gene>
    <name evidence="2" type="ORF">DLM75_16445</name>
</gene>
<dbReference type="AlphaFoldDB" id="A0A396Z1S2"/>
<dbReference type="Gene3D" id="3.30.2090.10">
    <property type="entry name" value="Multidrug efflux transporter AcrB TolC docking domain, DN and DC subdomains"/>
    <property type="match status" value="2"/>
</dbReference>
<feature type="transmembrane region" description="Helical" evidence="1">
    <location>
        <begin position="989"/>
        <end position="1010"/>
    </location>
</feature>
<organism evidence="2 3">
    <name type="scientific">Leptospira stimsonii</name>
    <dbReference type="NCBI Taxonomy" id="2202203"/>
    <lineage>
        <taxon>Bacteria</taxon>
        <taxon>Pseudomonadati</taxon>
        <taxon>Spirochaetota</taxon>
        <taxon>Spirochaetia</taxon>
        <taxon>Leptospirales</taxon>
        <taxon>Leptospiraceae</taxon>
        <taxon>Leptospira</taxon>
    </lineage>
</organism>
<dbReference type="Gene3D" id="3.30.70.1320">
    <property type="entry name" value="Multidrug efflux transporter AcrB pore domain like"/>
    <property type="match status" value="1"/>
</dbReference>
<dbReference type="Gene3D" id="3.30.70.1430">
    <property type="entry name" value="Multidrug efflux transporter AcrB pore domain"/>
    <property type="match status" value="2"/>
</dbReference>
<dbReference type="InterPro" id="IPR001036">
    <property type="entry name" value="Acrflvin-R"/>
</dbReference>
<evidence type="ECO:0000256" key="1">
    <source>
        <dbReference type="SAM" id="Phobius"/>
    </source>
</evidence>
<evidence type="ECO:0000313" key="2">
    <source>
        <dbReference type="EMBL" id="RHX89412.1"/>
    </source>
</evidence>
<keyword evidence="1" id="KW-0812">Transmembrane</keyword>
<reference evidence="3" key="1">
    <citation type="submission" date="2018-05" db="EMBL/GenBank/DDBJ databases">
        <title>Leptospira yasudae sp. nov. and Leptospira stimsonii sp. nov., two pathogenic species of the genus Leptospira isolated from environmental sources.</title>
        <authorList>
            <person name="Casanovas-Massana A."/>
            <person name="Hamond C."/>
            <person name="Santos L.A."/>
            <person name="Hacker K.P."/>
            <person name="Balassiano I."/>
            <person name="Medeiros M.A."/>
            <person name="Reis M.G."/>
            <person name="Ko A.I."/>
            <person name="Wunder E.A."/>
        </authorList>
    </citation>
    <scope>NUCLEOTIDE SEQUENCE [LARGE SCALE GENOMIC DNA]</scope>
    <source>
        <strain evidence="3">Yale</strain>
    </source>
</reference>
<feature type="transmembrane region" description="Helical" evidence="1">
    <location>
        <begin position="893"/>
        <end position="912"/>
    </location>
</feature>
<dbReference type="Pfam" id="PF00873">
    <property type="entry name" value="ACR_tran"/>
    <property type="match status" value="1"/>
</dbReference>
<dbReference type="SUPFAM" id="SSF82714">
    <property type="entry name" value="Multidrug efflux transporter AcrB TolC docking domain, DN and DC subdomains"/>
    <property type="match status" value="1"/>
</dbReference>
<evidence type="ECO:0000313" key="3">
    <source>
        <dbReference type="Proteomes" id="UP000265798"/>
    </source>
</evidence>
<dbReference type="InterPro" id="IPR027463">
    <property type="entry name" value="AcrB_DN_DC_subdom"/>
</dbReference>
<dbReference type="EMBL" id="QHCT01000004">
    <property type="protein sequence ID" value="RHX89412.1"/>
    <property type="molecule type" value="Genomic_DNA"/>
</dbReference>
<feature type="transmembrane region" description="Helical" evidence="1">
    <location>
        <begin position="480"/>
        <end position="502"/>
    </location>
</feature>
<accession>A0A396Z1S2</accession>
<dbReference type="Proteomes" id="UP000265798">
    <property type="component" value="Unassembled WGS sequence"/>
</dbReference>
<comment type="caution">
    <text evidence="2">The sequence shown here is derived from an EMBL/GenBank/DDBJ whole genome shotgun (WGS) entry which is preliminary data.</text>
</comment>
<feature type="transmembrane region" description="Helical" evidence="1">
    <location>
        <begin position="375"/>
        <end position="395"/>
    </location>
</feature>
<proteinExistence type="predicted"/>
<dbReference type="OrthoDB" id="9757876at2"/>
<protein>
    <submittedName>
        <fullName evidence="2">AcrB/AcrD/AcrF family protein</fullName>
    </submittedName>
</protein>
<sequence>MKDKQTQKTGFAGRIALAFVHSKLTPILIFSSLFLGIIAVFLTPKEEEPQISVPMIDIQLSAPGFSRYEVERKVTEPVERAVWGLEGVEYVYSASSDHGAIVTVRFEVGQPLEPSLVKIHHKLMEVQRELPPNVAPATVRSLTIDDVPFLALSFSSDQRDDYSLRTLVAPLARDLSGTPDLSKVELLGGRKRSVRVIADPSRMNRSGISISDIANALKLNDTFLPVGQNWGKEKKYDVEVGTTISKLQDVSSLPVAQRGGRVIRVSDVAEIAEGAQERNKQSILYDKTIDGKEKNSVTISFSKRKGTNVVPLSQELLERAESFGKRLPQDVKMSVIRDYGSTADAKSKELIEHLLIATISVSILIALWMGFRASIVVSVAIPVTLALTLALYYFLGYTLNRVTLFALIFSIGILVDDAIVVVENIERHLKENPKRGILESTIEAVSEVGNPTILATFTVIAAILPMAFVRGLMGPYMKPIPVGASLAMLLSLLVAFIVTPWISVRLLKTTHSHSEKEKISKLDRIYIRVVDWLLASKVNSLKFGVGIVGLLLLASSLVAFKAVKVKMLPFDDKDEFQVLIDFDPKTPLSKSIDRSKILAEGILKNENVEKVQIFGGEAAPFSFSGMVKHSFLRKSDWQIDLHVVLKSKEHRSIKSHEIIESLREEIANFGRMENAITKVLEIPPGPPVLATFVAEVYGPNETERKKTAFEIHKILSEQEGVIDLDSSLRAGRPKIVYPFDSNLGGVLGVRSETIARDGQFLFSETPILSLSEAIHPEEITVDLSVADRIRSSQAPFRPMTVSSLESGSIPSESVLNNSYIRENLTLNRKNLRSVEYVTSEFYGAEEAPVYGILKLAPKIHYPTGTAETPRNTDQVFVKWDGEWFITYEVFRDLGGAFALVMILIYVLVLGWFKNYFLPLIIMAPIPISLIGILPGHWFTGAYFTATSMIGFIAGAGIIVRNSIILVDFIESEIRLGKPLKQAVIDAGVVRFRPMLLTASAVVVGSAIMLLDPIFQGLAVSLIFGEIAATILSRFAVPTLYYWFLGKNRMEELHSETESTLHSIQ</sequence>
<dbReference type="Gene3D" id="3.30.70.1440">
    <property type="entry name" value="Multidrug efflux transporter AcrB pore domain"/>
    <property type="match status" value="1"/>
</dbReference>
<feature type="transmembrane region" description="Helical" evidence="1">
    <location>
        <begin position="453"/>
        <end position="473"/>
    </location>
</feature>
<dbReference type="SUPFAM" id="SSF82693">
    <property type="entry name" value="Multidrug efflux transporter AcrB pore domain, PN1, PN2, PC1 and PC2 subdomains"/>
    <property type="match status" value="2"/>
</dbReference>
<dbReference type="GO" id="GO:0042910">
    <property type="term" value="F:xenobiotic transmembrane transporter activity"/>
    <property type="evidence" value="ECO:0007669"/>
    <property type="project" value="TreeGrafter"/>
</dbReference>
<dbReference type="Gene3D" id="1.20.1640.10">
    <property type="entry name" value="Multidrug efflux transporter AcrB transmembrane domain"/>
    <property type="match status" value="2"/>
</dbReference>
<feature type="transmembrane region" description="Helical" evidence="1">
    <location>
        <begin position="402"/>
        <end position="422"/>
    </location>
</feature>
<keyword evidence="1" id="KW-1133">Transmembrane helix</keyword>
<dbReference type="GO" id="GO:0005886">
    <property type="term" value="C:plasma membrane"/>
    <property type="evidence" value="ECO:0007669"/>
    <property type="project" value="TreeGrafter"/>
</dbReference>
<dbReference type="SUPFAM" id="SSF82866">
    <property type="entry name" value="Multidrug efflux transporter AcrB transmembrane domain"/>
    <property type="match status" value="2"/>
</dbReference>
<dbReference type="PANTHER" id="PTHR32063">
    <property type="match status" value="1"/>
</dbReference>
<feature type="transmembrane region" description="Helical" evidence="1">
    <location>
        <begin position="1017"/>
        <end position="1043"/>
    </location>
</feature>
<feature type="transmembrane region" description="Helical" evidence="1">
    <location>
        <begin position="24"/>
        <end position="42"/>
    </location>
</feature>
<dbReference type="RefSeq" id="WP_118969571.1">
    <property type="nucleotide sequence ID" value="NZ_QHCT01000004.1"/>
</dbReference>
<dbReference type="PRINTS" id="PR00702">
    <property type="entry name" value="ACRIFLAVINRP"/>
</dbReference>
<keyword evidence="1" id="KW-0472">Membrane</keyword>
<dbReference type="PANTHER" id="PTHR32063:SF16">
    <property type="entry name" value="CATION EFFLUX SYSTEM (ACRB_ACRD_ACRF FAMILY)"/>
    <property type="match status" value="1"/>
</dbReference>